<keyword evidence="1" id="KW-0812">Transmembrane</keyword>
<name>A0AAD2EAL7_9LAMI</name>
<evidence type="ECO:0000313" key="3">
    <source>
        <dbReference type="EMBL" id="CAI9780685.1"/>
    </source>
</evidence>
<accession>A0AAD2EAL7</accession>
<dbReference type="InterPro" id="IPR025836">
    <property type="entry name" value="Zn_knuckle_CX2CX4HX4C"/>
</dbReference>
<proteinExistence type="predicted"/>
<keyword evidence="4" id="KW-1185">Reference proteome</keyword>
<dbReference type="PANTHER" id="PTHR31286">
    <property type="entry name" value="GLYCINE-RICH CELL WALL STRUCTURAL PROTEIN 1.8-LIKE"/>
    <property type="match status" value="1"/>
</dbReference>
<evidence type="ECO:0000259" key="2">
    <source>
        <dbReference type="Pfam" id="PF14392"/>
    </source>
</evidence>
<protein>
    <recommendedName>
        <fullName evidence="2">Zinc knuckle CX2CX4HX4C domain-containing protein</fullName>
    </recommendedName>
</protein>
<gene>
    <name evidence="3" type="ORF">FPE_LOCUS28115</name>
</gene>
<organism evidence="3 4">
    <name type="scientific">Fraxinus pennsylvanica</name>
    <dbReference type="NCBI Taxonomy" id="56036"/>
    <lineage>
        <taxon>Eukaryota</taxon>
        <taxon>Viridiplantae</taxon>
        <taxon>Streptophyta</taxon>
        <taxon>Embryophyta</taxon>
        <taxon>Tracheophyta</taxon>
        <taxon>Spermatophyta</taxon>
        <taxon>Magnoliopsida</taxon>
        <taxon>eudicotyledons</taxon>
        <taxon>Gunneridae</taxon>
        <taxon>Pentapetalae</taxon>
        <taxon>asterids</taxon>
        <taxon>lamiids</taxon>
        <taxon>Lamiales</taxon>
        <taxon>Oleaceae</taxon>
        <taxon>Oleeae</taxon>
        <taxon>Fraxinus</taxon>
    </lineage>
</organism>
<keyword evidence="1" id="KW-1133">Transmembrane helix</keyword>
<dbReference type="AlphaFoldDB" id="A0AAD2EAL7"/>
<dbReference type="Proteomes" id="UP000834106">
    <property type="component" value="Chromosome 17"/>
</dbReference>
<feature type="domain" description="Zinc knuckle CX2CX4HX4C" evidence="2">
    <location>
        <begin position="40"/>
        <end position="85"/>
    </location>
</feature>
<reference evidence="3" key="1">
    <citation type="submission" date="2023-05" db="EMBL/GenBank/DDBJ databases">
        <authorList>
            <person name="Huff M."/>
        </authorList>
    </citation>
    <scope>NUCLEOTIDE SEQUENCE</scope>
</reference>
<sequence length="204" mass="22554">MSRETGIKLGSSMGNVEDIEVDEDDVGWGSSLRVKIALNLRKPLARGRMVMLEGVKTWVPIQYEKLPWFCIKCGRIIHEQAGCPKSLDLNMGTKQYGSWLRAEVGNRKFRAFPTSGTKPPAMNFDTTEKKRVEEGGGHDGTPVPDVANQATRITVRSAAAPSSSSSTALFLHHFPPQINAITILTTAAAIYNPILIIFFFFWSE</sequence>
<evidence type="ECO:0000256" key="1">
    <source>
        <dbReference type="SAM" id="Phobius"/>
    </source>
</evidence>
<evidence type="ECO:0000313" key="4">
    <source>
        <dbReference type="Proteomes" id="UP000834106"/>
    </source>
</evidence>
<dbReference type="InterPro" id="IPR040256">
    <property type="entry name" value="At4g02000-like"/>
</dbReference>
<keyword evidence="1" id="KW-0472">Membrane</keyword>
<dbReference type="Pfam" id="PF14392">
    <property type="entry name" value="zf-CCHC_4"/>
    <property type="match status" value="1"/>
</dbReference>
<dbReference type="EMBL" id="OU503052">
    <property type="protein sequence ID" value="CAI9780685.1"/>
    <property type="molecule type" value="Genomic_DNA"/>
</dbReference>
<dbReference type="PANTHER" id="PTHR31286:SF62">
    <property type="entry name" value="ZINC FINGER, CCHC-TYPE-LIKE PROTEIN"/>
    <property type="match status" value="1"/>
</dbReference>
<feature type="transmembrane region" description="Helical" evidence="1">
    <location>
        <begin position="180"/>
        <end position="202"/>
    </location>
</feature>